<accession>A0A4Y9YCI0</accession>
<dbReference type="AlphaFoldDB" id="A0A4Y9YCI0"/>
<dbReference type="GO" id="GO:0005737">
    <property type="term" value="C:cytoplasm"/>
    <property type="evidence" value="ECO:0007669"/>
    <property type="project" value="TreeGrafter"/>
</dbReference>
<comment type="similarity">
    <text evidence="1">Belongs to the peptidase C14B family.</text>
</comment>
<dbReference type="Gene3D" id="3.40.50.1460">
    <property type="match status" value="1"/>
</dbReference>
<dbReference type="PANTHER" id="PTHR48104:SF30">
    <property type="entry name" value="METACASPASE-1"/>
    <property type="match status" value="1"/>
</dbReference>
<dbReference type="Proteomes" id="UP000298390">
    <property type="component" value="Unassembled WGS sequence"/>
</dbReference>
<dbReference type="PANTHER" id="PTHR48104">
    <property type="entry name" value="METACASPASE-4"/>
    <property type="match status" value="1"/>
</dbReference>
<name>A0A4Y9YCI0_9APHY</name>
<evidence type="ECO:0000256" key="1">
    <source>
        <dbReference type="ARBA" id="ARBA00009005"/>
    </source>
</evidence>
<dbReference type="InterPro" id="IPR011600">
    <property type="entry name" value="Pept_C14_caspase"/>
</dbReference>
<gene>
    <name evidence="3" type="ORF">EVJ58_g6351</name>
</gene>
<sequence>MLPTKDGDSSQAPATFALQEDLHPENDFRLFALIVAIDNYKNDAIFNLSGCVNDGNDFRAFLTDTLHVLPHRILSLSNENATRDAIIGAFVGHFIQNPAIRNGDAMVFFYAGHGARVEAPADWLADGDKIETIVAHDEGPSDAEGEVIYGIPDRTFDGLMRQLAHEKGDNITAIFDSCHSGGMARAALDMVARAVPPHVSPSPVPSTLDQDIWRWGLSTRSAATVVPTGFLYKAMQSHVLMAACRPDEQALEAARVPEPRGAFTVQLLKLLRSHNLAELTYARLIELVQLRHQHPQCEGINKNRIIFDATKLVDRAHSFRVTTSATSLLVEAGSIHGIVEGTEFTAEPSSGVPLDFAQNAVFLATRVDALQSALTCESSVPFPETLRDFRVVVSKWNSSTMKTRFHYSAGSHCSVVGPNDYSDVTVHLGTANGWQLERRDPLVARHASRVLTIPRGDVSESFSKILDAVARFNFNLYRHNLKAPLRNDLAVELHQLEVIPGTSLRPTLRPMGDDYFDSAPEPVLCAEGSSFDVGPVQEAIITDMEPYYGLTLVNKSNHDLFPYVFYFDPNEYSVQSWYLPPSPNMAPPLPKEGRLPIGYGSSGTDSLRFSLPSGAKVDSGFLKVFVSSAWVDMRSVQQASIFDKGPRSSQNRKDTSFTDLWDESISVLTCKASYG</sequence>
<dbReference type="GO" id="GO:0006508">
    <property type="term" value="P:proteolysis"/>
    <property type="evidence" value="ECO:0007669"/>
    <property type="project" value="InterPro"/>
</dbReference>
<dbReference type="EMBL" id="SEKV01000353">
    <property type="protein sequence ID" value="TFY58549.1"/>
    <property type="molecule type" value="Genomic_DNA"/>
</dbReference>
<reference evidence="3 4" key="1">
    <citation type="submission" date="2019-01" db="EMBL/GenBank/DDBJ databases">
        <title>Genome sequencing of the rare red list fungi Fomitopsis rosea.</title>
        <authorList>
            <person name="Buettner E."/>
            <person name="Kellner H."/>
        </authorList>
    </citation>
    <scope>NUCLEOTIDE SEQUENCE [LARGE SCALE GENOMIC DNA]</scope>
    <source>
        <strain evidence="3 4">DSM 105464</strain>
    </source>
</reference>
<dbReference type="Pfam" id="PF00656">
    <property type="entry name" value="Peptidase_C14"/>
    <property type="match status" value="1"/>
</dbReference>
<feature type="domain" description="Peptidase C14 caspase" evidence="2">
    <location>
        <begin position="31"/>
        <end position="288"/>
    </location>
</feature>
<evidence type="ECO:0000313" key="4">
    <source>
        <dbReference type="Proteomes" id="UP000298390"/>
    </source>
</evidence>
<comment type="caution">
    <text evidence="3">The sequence shown here is derived from an EMBL/GenBank/DDBJ whole genome shotgun (WGS) entry which is preliminary data.</text>
</comment>
<dbReference type="GO" id="GO:0004197">
    <property type="term" value="F:cysteine-type endopeptidase activity"/>
    <property type="evidence" value="ECO:0007669"/>
    <property type="project" value="InterPro"/>
</dbReference>
<dbReference type="InterPro" id="IPR050452">
    <property type="entry name" value="Metacaspase"/>
</dbReference>
<evidence type="ECO:0000259" key="2">
    <source>
        <dbReference type="Pfam" id="PF00656"/>
    </source>
</evidence>
<evidence type="ECO:0000313" key="3">
    <source>
        <dbReference type="EMBL" id="TFY58549.1"/>
    </source>
</evidence>
<protein>
    <recommendedName>
        <fullName evidence="2">Peptidase C14 caspase domain-containing protein</fullName>
    </recommendedName>
</protein>
<proteinExistence type="inferred from homology"/>
<organism evidence="3 4">
    <name type="scientific">Rhodofomes roseus</name>
    <dbReference type="NCBI Taxonomy" id="34475"/>
    <lineage>
        <taxon>Eukaryota</taxon>
        <taxon>Fungi</taxon>
        <taxon>Dikarya</taxon>
        <taxon>Basidiomycota</taxon>
        <taxon>Agaricomycotina</taxon>
        <taxon>Agaricomycetes</taxon>
        <taxon>Polyporales</taxon>
        <taxon>Rhodofomes</taxon>
    </lineage>
</organism>